<accession>A0AAQ1MCZ0</accession>
<gene>
    <name evidence="4" type="ORF">GT747_12970</name>
    <name evidence="5" type="ORF">SAMN05444424_1287</name>
</gene>
<reference evidence="4 7" key="3">
    <citation type="journal article" date="2019" name="Nat. Med.">
        <title>A library of human gut bacterial isolates paired with longitudinal multiomics data enables mechanistic microbiome research.</title>
        <authorList>
            <person name="Poyet M."/>
            <person name="Groussin M."/>
            <person name="Gibbons S.M."/>
            <person name="Avila-Pacheco J."/>
            <person name="Jiang X."/>
            <person name="Kearney S.M."/>
            <person name="Perrotta A.R."/>
            <person name="Berdy B."/>
            <person name="Zhao S."/>
            <person name="Lieberman T.D."/>
            <person name="Swanson P.K."/>
            <person name="Smith M."/>
            <person name="Roesemann S."/>
            <person name="Alexander J.E."/>
            <person name="Rich S.A."/>
            <person name="Livny J."/>
            <person name="Vlamakis H."/>
            <person name="Clish C."/>
            <person name="Bullock K."/>
            <person name="Deik A."/>
            <person name="Scott J."/>
            <person name="Pierce K.A."/>
            <person name="Xavier R.J."/>
            <person name="Alm E.J."/>
        </authorList>
    </citation>
    <scope>NUCLEOTIDE SEQUENCE [LARGE SCALE GENOMIC DNA]</scope>
    <source>
        <strain evidence="4 7">BIOML-A2</strain>
    </source>
</reference>
<dbReference type="EMBL" id="WWVX01000009">
    <property type="protein sequence ID" value="MZL70662.1"/>
    <property type="molecule type" value="Genomic_DNA"/>
</dbReference>
<feature type="domain" description="Glycosyltransferase 2-like" evidence="3">
    <location>
        <begin position="9"/>
        <end position="173"/>
    </location>
</feature>
<keyword evidence="7" id="KW-1185">Reference proteome</keyword>
<evidence type="ECO:0000259" key="3">
    <source>
        <dbReference type="Pfam" id="PF00535"/>
    </source>
</evidence>
<name>A0AAQ1MCZ0_9FIRM</name>
<evidence type="ECO:0000313" key="4">
    <source>
        <dbReference type="EMBL" id="MZL70662.1"/>
    </source>
</evidence>
<keyword evidence="2" id="KW-0808">Transferase</keyword>
<evidence type="ECO:0000256" key="2">
    <source>
        <dbReference type="ARBA" id="ARBA00022679"/>
    </source>
</evidence>
<proteinExistence type="predicted"/>
<evidence type="ECO:0000313" key="7">
    <source>
        <dbReference type="Proteomes" id="UP000474718"/>
    </source>
</evidence>
<dbReference type="CDD" id="cd00761">
    <property type="entry name" value="Glyco_tranf_GTA_type"/>
    <property type="match status" value="1"/>
</dbReference>
<reference evidence="6" key="1">
    <citation type="submission" date="2016-11" db="EMBL/GenBank/DDBJ databases">
        <authorList>
            <person name="Jaros S."/>
            <person name="Januszkiewicz K."/>
            <person name="Wedrychowicz H."/>
        </authorList>
    </citation>
    <scope>NUCLEOTIDE SEQUENCE [LARGE SCALE GENOMIC DNA]</scope>
    <source>
        <strain evidence="6">DSM 4029</strain>
    </source>
</reference>
<evidence type="ECO:0000313" key="5">
    <source>
        <dbReference type="EMBL" id="SHG05199.1"/>
    </source>
</evidence>
<dbReference type="InterPro" id="IPR001173">
    <property type="entry name" value="Glyco_trans_2-like"/>
</dbReference>
<dbReference type="RefSeq" id="WP_021659726.1">
    <property type="nucleotide sequence ID" value="NZ_FQVY01000002.1"/>
</dbReference>
<dbReference type="AlphaFoldDB" id="A0AAQ1MCZ0"/>
<dbReference type="GO" id="GO:0016757">
    <property type="term" value="F:glycosyltransferase activity"/>
    <property type="evidence" value="ECO:0007669"/>
    <property type="project" value="UniProtKB-KW"/>
</dbReference>
<protein>
    <submittedName>
        <fullName evidence="4 5">Glycosyltransferase</fullName>
    </submittedName>
</protein>
<evidence type="ECO:0000313" key="6">
    <source>
        <dbReference type="Proteomes" id="UP000184089"/>
    </source>
</evidence>
<dbReference type="Proteomes" id="UP000474718">
    <property type="component" value="Unassembled WGS sequence"/>
</dbReference>
<dbReference type="Gene3D" id="3.90.550.10">
    <property type="entry name" value="Spore Coat Polysaccharide Biosynthesis Protein SpsA, Chain A"/>
    <property type="match status" value="1"/>
</dbReference>
<dbReference type="Pfam" id="PF00535">
    <property type="entry name" value="Glycos_transf_2"/>
    <property type="match status" value="1"/>
</dbReference>
<sequence length="331" mass="37629">MEEATPTISIIVPVYKVEAYLDRCVQSILNQTFSDFELILVDDGSPDRCGQMCDAYAQGDRRVRVIHKKNGGLSDARNAGIDAARGEYLGFVDSDDEIAPDMYESLLQNLVQGKADMAICGLYDCYGDVKVPQDIQQGHFLYTAAEAVEYLLSGRSVGLFAVNKLYKRALFDEVRYPVGRLYEDAFVIVDLLIRTDRVVVDTAPKYLYQRRQDSITIGAFQPKVYDVVAAHEHNLRLIRENFPALEAVGQFRLWWAKKQVLERISQVDPAHWGDYRREVGEIAGQVRKNLLSILKNPYNSRNQKIAYLMIAVAPRLFLRQIAKKRRQTAQG</sequence>
<dbReference type="InterPro" id="IPR029044">
    <property type="entry name" value="Nucleotide-diphossugar_trans"/>
</dbReference>
<dbReference type="Proteomes" id="UP000184089">
    <property type="component" value="Unassembled WGS sequence"/>
</dbReference>
<comment type="caution">
    <text evidence="5">The sequence shown here is derived from an EMBL/GenBank/DDBJ whole genome shotgun (WGS) entry which is preliminary data.</text>
</comment>
<keyword evidence="1" id="KW-0328">Glycosyltransferase</keyword>
<organism evidence="5 6">
    <name type="scientific">Bittarella massiliensis</name>
    <name type="common">ex Durand et al. 2017</name>
    <dbReference type="NCBI Taxonomy" id="1720313"/>
    <lineage>
        <taxon>Bacteria</taxon>
        <taxon>Bacillati</taxon>
        <taxon>Bacillota</taxon>
        <taxon>Clostridia</taxon>
        <taxon>Eubacteriales</taxon>
        <taxon>Oscillospiraceae</taxon>
        <taxon>Bittarella (ex Durand et al. 2017)</taxon>
    </lineage>
</organism>
<dbReference type="PANTHER" id="PTHR22916">
    <property type="entry name" value="GLYCOSYLTRANSFERASE"/>
    <property type="match status" value="1"/>
</dbReference>
<dbReference type="SUPFAM" id="SSF53448">
    <property type="entry name" value="Nucleotide-diphospho-sugar transferases"/>
    <property type="match status" value="1"/>
</dbReference>
<evidence type="ECO:0000256" key="1">
    <source>
        <dbReference type="ARBA" id="ARBA00022676"/>
    </source>
</evidence>
<dbReference type="EMBL" id="FQVY01000002">
    <property type="protein sequence ID" value="SHG05199.1"/>
    <property type="molecule type" value="Genomic_DNA"/>
</dbReference>
<reference evidence="5" key="2">
    <citation type="submission" date="2016-11" db="EMBL/GenBank/DDBJ databases">
        <authorList>
            <person name="Varghese N."/>
            <person name="Submissions S."/>
        </authorList>
    </citation>
    <scope>NUCLEOTIDE SEQUENCE</scope>
    <source>
        <strain evidence="5">DSM 4029</strain>
    </source>
</reference>
<dbReference type="PANTHER" id="PTHR22916:SF51">
    <property type="entry name" value="GLYCOSYLTRANSFERASE EPSH-RELATED"/>
    <property type="match status" value="1"/>
</dbReference>